<dbReference type="EMBL" id="MEUF01000086">
    <property type="protein sequence ID" value="OGC30714.1"/>
    <property type="molecule type" value="Genomic_DNA"/>
</dbReference>
<dbReference type="Proteomes" id="UP000178951">
    <property type="component" value="Unassembled WGS sequence"/>
</dbReference>
<accession>A0A1F4TDK7</accession>
<protein>
    <submittedName>
        <fullName evidence="1">Uncharacterized protein</fullName>
    </submittedName>
</protein>
<comment type="caution">
    <text evidence="1">The sequence shown here is derived from an EMBL/GenBank/DDBJ whole genome shotgun (WGS) entry which is preliminary data.</text>
</comment>
<sequence length="704" mass="77976">MTINPIFSTPASRQRVVDALVIDDVAGYTDKRANFIAGYATASWNKELMELSTLGLSQTTEELISQPKADVTRIQQQLFDSLSSNAKRFYEELRERLTDTEQKTDLIGIMPEIGANRTLDARERQAIIDLLIIDDVAGYTNKSDQYVPGYANVSWNAHLFEIQTRAALSQDVEDAVSQPKANLIAIQEQVLGGLSAAELAEYERIRDEYLTDPEGRCDLFAALAQVDSDSPLCEVAAAPVEIIEIQGYNPPTLQSGQTLESGLTIYGKGLKGLRIISITSPIFPGSGVMPAVASDDCGEAPGMTDDTRCTDDFITTNPFVVADLTAGYYQITVKHDGGELSFPIQVANPASKPVDTTWDVDPLMYTIRPDLALTLGLPIDVGGEMNPIAAAVGERTPVVTLEAGVEPEIVGRHGIVETDIIDLDLHLRGGYSYADPDMHRGHLTAGMAVTAPVLQSIIRPEVSFDFTRVWDDQNHPNRFFTGEDYNQYDFRLSMSSDFDQPVFDTQVYFQLHHESRDHAQSDYRMGAELHFLRDEAAGFLPAFTLDGYGLWGNLDVPERISETKFVDQILGEEGGGLKLRAQWSAPTKMFLEAGWERRELETYGPTDSGYVRWGGQFGAAGRYGVEYIYNEFDPFYESTAHGFGFSYSPTQARWNAFDVELNYLNFSAPRVPNGRGGTDGELFVGLKLEPIKLFIPGYDKNDQR</sequence>
<evidence type="ECO:0000313" key="1">
    <source>
        <dbReference type="EMBL" id="OGC30714.1"/>
    </source>
</evidence>
<organism evidence="1 2">
    <name type="scientific">candidate division WOR-1 bacterium RIFOXYB2_FULL_48_7</name>
    <dbReference type="NCBI Taxonomy" id="1802583"/>
    <lineage>
        <taxon>Bacteria</taxon>
        <taxon>Bacillati</taxon>
        <taxon>Saganbacteria</taxon>
    </lineage>
</organism>
<evidence type="ECO:0000313" key="2">
    <source>
        <dbReference type="Proteomes" id="UP000178951"/>
    </source>
</evidence>
<proteinExistence type="predicted"/>
<gene>
    <name evidence="1" type="ORF">A2311_00405</name>
</gene>
<name>A0A1F4TDK7_UNCSA</name>
<dbReference type="AlphaFoldDB" id="A0A1F4TDK7"/>
<reference evidence="1 2" key="1">
    <citation type="journal article" date="2016" name="Nat. Commun.">
        <title>Thousands of microbial genomes shed light on interconnected biogeochemical processes in an aquifer system.</title>
        <authorList>
            <person name="Anantharaman K."/>
            <person name="Brown C.T."/>
            <person name="Hug L.A."/>
            <person name="Sharon I."/>
            <person name="Castelle C.J."/>
            <person name="Probst A.J."/>
            <person name="Thomas B.C."/>
            <person name="Singh A."/>
            <person name="Wilkins M.J."/>
            <person name="Karaoz U."/>
            <person name="Brodie E.L."/>
            <person name="Williams K.H."/>
            <person name="Hubbard S.S."/>
            <person name="Banfield J.F."/>
        </authorList>
    </citation>
    <scope>NUCLEOTIDE SEQUENCE [LARGE SCALE GENOMIC DNA]</scope>
</reference>